<dbReference type="Proteomes" id="UP001642483">
    <property type="component" value="Unassembled WGS sequence"/>
</dbReference>
<organism evidence="1 2">
    <name type="scientific">Clavelina lepadiformis</name>
    <name type="common">Light-bulb sea squirt</name>
    <name type="synonym">Ascidia lepadiformis</name>
    <dbReference type="NCBI Taxonomy" id="159417"/>
    <lineage>
        <taxon>Eukaryota</taxon>
        <taxon>Metazoa</taxon>
        <taxon>Chordata</taxon>
        <taxon>Tunicata</taxon>
        <taxon>Ascidiacea</taxon>
        <taxon>Aplousobranchia</taxon>
        <taxon>Clavelinidae</taxon>
        <taxon>Clavelina</taxon>
    </lineage>
</organism>
<accession>A0ABP0H482</accession>
<keyword evidence="2" id="KW-1185">Reference proteome</keyword>
<protein>
    <submittedName>
        <fullName evidence="1">Uncharacterized protein</fullName>
    </submittedName>
</protein>
<comment type="caution">
    <text evidence="1">The sequence shown here is derived from an EMBL/GenBank/DDBJ whole genome shotgun (WGS) entry which is preliminary data.</text>
</comment>
<evidence type="ECO:0000313" key="2">
    <source>
        <dbReference type="Proteomes" id="UP001642483"/>
    </source>
</evidence>
<sequence>MVMLWNYSGPSTFESGSEWEGVSEVGIGDETLSLKAFNLRFIEIFHRFDVFLQVVAPHPSDSDTALRSFDQQSCMDALCELILNYTIGSYIRIL</sequence>
<gene>
    <name evidence="1" type="ORF">CVLEPA_LOCUS31273</name>
</gene>
<evidence type="ECO:0000313" key="1">
    <source>
        <dbReference type="EMBL" id="CAK8697769.1"/>
    </source>
</evidence>
<proteinExistence type="predicted"/>
<dbReference type="EMBL" id="CAWYQH010000174">
    <property type="protein sequence ID" value="CAK8697769.1"/>
    <property type="molecule type" value="Genomic_DNA"/>
</dbReference>
<name>A0ABP0H482_CLALP</name>
<reference evidence="1 2" key="1">
    <citation type="submission" date="2024-02" db="EMBL/GenBank/DDBJ databases">
        <authorList>
            <person name="Daric V."/>
            <person name="Darras S."/>
        </authorList>
    </citation>
    <scope>NUCLEOTIDE SEQUENCE [LARGE SCALE GENOMIC DNA]</scope>
</reference>